<feature type="domain" description="DDE Tnp4" evidence="13">
    <location>
        <begin position="153"/>
        <end position="302"/>
    </location>
</feature>
<evidence type="ECO:0000256" key="3">
    <source>
        <dbReference type="ARBA" id="ARBA00004496"/>
    </source>
</evidence>
<accession>A0ABR3IGB5</accession>
<evidence type="ECO:0000259" key="13">
    <source>
        <dbReference type="Pfam" id="PF13359"/>
    </source>
</evidence>
<sequence length="349" mass="40470">MDYQNYLNVLDMWDAEEETPNRKRKEYKERRDPFLLSDEDFKTKYRFTKNYINKIVNLIKEDIVRDTRGCGVSPELQVLTAIRTWARQEVQDDAADLHGLSQQSITNICRRVAAALANKASSFIYMPRSIYEQQEVMSEFRAICGMKHTVGAIDCTHIRIKKVGGPSSQYYINRKGFYSINVQVVCDAKLKIRDIVARWRGSTHDSRIFNESRIKERFESGEFSGHLIGDAGYALTEYLFTPVNNPTTQREEAYNRAHIMTRNSVERCFGLWKNRFRCLLSGFTVKQENAKLYIIALAVLHNIAIDMGEQIEGIEALDPDSDLPSLSPQENELPIYEPTTRNNYILRYY</sequence>
<evidence type="ECO:0000313" key="16">
    <source>
        <dbReference type="Proteomes" id="UP001549920"/>
    </source>
</evidence>
<dbReference type="EMBL" id="JBEUOH010000003">
    <property type="protein sequence ID" value="KAL0895281.1"/>
    <property type="molecule type" value="Genomic_DNA"/>
</dbReference>
<dbReference type="Proteomes" id="UP001549920">
    <property type="component" value="Unassembled WGS sequence"/>
</dbReference>
<name>A0ABR3IGB5_LOXSC</name>
<dbReference type="InterPro" id="IPR045249">
    <property type="entry name" value="HARBI1-like"/>
</dbReference>
<keyword evidence="6" id="KW-0963">Cytoplasm</keyword>
<keyword evidence="10" id="KW-0539">Nucleus</keyword>
<comment type="cofactor">
    <cofactor evidence="1">
        <name>a divalent metal cation</name>
        <dbReference type="ChEBI" id="CHEBI:60240"/>
    </cofactor>
</comment>
<gene>
    <name evidence="14" type="ORF">ABMA27_011428</name>
    <name evidence="15" type="ORF">ABMA27_011429</name>
</gene>
<evidence type="ECO:0000256" key="6">
    <source>
        <dbReference type="ARBA" id="ARBA00022490"/>
    </source>
</evidence>
<comment type="function">
    <text evidence="12">Transposase-derived protein that may have nuclease activity. Does not have transposase activity.</text>
</comment>
<evidence type="ECO:0000256" key="10">
    <source>
        <dbReference type="ARBA" id="ARBA00023242"/>
    </source>
</evidence>
<proteinExistence type="inferred from homology"/>
<evidence type="ECO:0000256" key="2">
    <source>
        <dbReference type="ARBA" id="ARBA00004123"/>
    </source>
</evidence>
<keyword evidence="8" id="KW-0479">Metal-binding</keyword>
<dbReference type="PANTHER" id="PTHR22930">
    <property type="match status" value="1"/>
</dbReference>
<dbReference type="InterPro" id="IPR027806">
    <property type="entry name" value="HARBI1_dom"/>
</dbReference>
<keyword evidence="16" id="KW-1185">Reference proteome</keyword>
<evidence type="ECO:0000313" key="14">
    <source>
        <dbReference type="EMBL" id="KAL0895281.1"/>
    </source>
</evidence>
<comment type="subcellular location">
    <subcellularLocation>
        <location evidence="3">Cytoplasm</location>
    </subcellularLocation>
    <subcellularLocation>
        <location evidence="2">Nucleus</location>
    </subcellularLocation>
</comment>
<evidence type="ECO:0000256" key="11">
    <source>
        <dbReference type="ARBA" id="ARBA00030126"/>
    </source>
</evidence>
<evidence type="ECO:0000256" key="1">
    <source>
        <dbReference type="ARBA" id="ARBA00001968"/>
    </source>
</evidence>
<evidence type="ECO:0000256" key="4">
    <source>
        <dbReference type="ARBA" id="ARBA00006958"/>
    </source>
</evidence>
<evidence type="ECO:0000256" key="5">
    <source>
        <dbReference type="ARBA" id="ARBA00015519"/>
    </source>
</evidence>
<keyword evidence="9" id="KW-0378">Hydrolase</keyword>
<comment type="caution">
    <text evidence="15">The sequence shown here is derived from an EMBL/GenBank/DDBJ whole genome shotgun (WGS) entry which is preliminary data.</text>
</comment>
<dbReference type="PRINTS" id="PR02086">
    <property type="entry name" value="PUTNUCHARBI1"/>
</dbReference>
<keyword evidence="7" id="KW-0540">Nuclease</keyword>
<evidence type="ECO:0000313" key="15">
    <source>
        <dbReference type="EMBL" id="KAL0895282.1"/>
    </source>
</evidence>
<dbReference type="EMBL" id="JBEUOH010000003">
    <property type="protein sequence ID" value="KAL0895282.1"/>
    <property type="molecule type" value="Genomic_DNA"/>
</dbReference>
<evidence type="ECO:0000256" key="12">
    <source>
        <dbReference type="ARBA" id="ARBA00045850"/>
    </source>
</evidence>
<dbReference type="PANTHER" id="PTHR22930:SF250">
    <property type="entry name" value="NUCLEASE HARBI1-LIKE PROTEIN"/>
    <property type="match status" value="1"/>
</dbReference>
<comment type="similarity">
    <text evidence="4">Belongs to the HARBI1 family.</text>
</comment>
<evidence type="ECO:0000256" key="9">
    <source>
        <dbReference type="ARBA" id="ARBA00022801"/>
    </source>
</evidence>
<dbReference type="InterPro" id="IPR026103">
    <property type="entry name" value="HARBI1_animal"/>
</dbReference>
<protein>
    <recommendedName>
        <fullName evidence="5">Putative nuclease HARBI1</fullName>
    </recommendedName>
    <alternativeName>
        <fullName evidence="11">Harbinger transposase-derived nuclease</fullName>
    </alternativeName>
</protein>
<dbReference type="Pfam" id="PF13359">
    <property type="entry name" value="DDE_Tnp_4"/>
    <property type="match status" value="1"/>
</dbReference>
<evidence type="ECO:0000256" key="7">
    <source>
        <dbReference type="ARBA" id="ARBA00022722"/>
    </source>
</evidence>
<reference evidence="15 16" key="1">
    <citation type="submission" date="2024-06" db="EMBL/GenBank/DDBJ databases">
        <title>A chromosome-level genome assembly of beet webworm, Loxostege sticticalis.</title>
        <authorList>
            <person name="Zhang Y."/>
        </authorList>
    </citation>
    <scope>NUCLEOTIDE SEQUENCE [LARGE SCALE GENOMIC DNA]</scope>
    <source>
        <strain evidence="15">AQ026</strain>
        <tissue evidence="15">Whole body</tissue>
    </source>
</reference>
<organism evidence="15 16">
    <name type="scientific">Loxostege sticticalis</name>
    <name type="common">Beet webworm moth</name>
    <dbReference type="NCBI Taxonomy" id="481309"/>
    <lineage>
        <taxon>Eukaryota</taxon>
        <taxon>Metazoa</taxon>
        <taxon>Ecdysozoa</taxon>
        <taxon>Arthropoda</taxon>
        <taxon>Hexapoda</taxon>
        <taxon>Insecta</taxon>
        <taxon>Pterygota</taxon>
        <taxon>Neoptera</taxon>
        <taxon>Endopterygota</taxon>
        <taxon>Lepidoptera</taxon>
        <taxon>Glossata</taxon>
        <taxon>Ditrysia</taxon>
        <taxon>Pyraloidea</taxon>
        <taxon>Crambidae</taxon>
        <taxon>Pyraustinae</taxon>
        <taxon>Loxostege</taxon>
    </lineage>
</organism>
<evidence type="ECO:0000256" key="8">
    <source>
        <dbReference type="ARBA" id="ARBA00022723"/>
    </source>
</evidence>